<sequence length="47" mass="5771">MILPPPDMRPPRRLTKKQKEFEERKKRGTLIMAFLETYMVKPKRKKK</sequence>
<name>A0AB39CCH0_9VIRU</name>
<reference evidence="2" key="1">
    <citation type="submission" date="2024-07" db="EMBL/GenBank/DDBJ databases">
        <authorList>
            <person name="Bringhurst R.M."/>
            <person name="Homer T.E."/>
        </authorList>
    </citation>
    <scope>NUCLEOTIDE SEQUENCE</scope>
</reference>
<evidence type="ECO:0000313" key="2">
    <source>
        <dbReference type="EMBL" id="XDJ14683.1"/>
    </source>
</evidence>
<organism evidence="2">
    <name type="scientific">Pseudomonas phage RVTF4</name>
    <dbReference type="NCBI Taxonomy" id="3236931"/>
    <lineage>
        <taxon>Viruses</taxon>
    </lineage>
</organism>
<proteinExistence type="predicted"/>
<protein>
    <submittedName>
        <fullName evidence="2">Uncharacterized protein</fullName>
    </submittedName>
</protein>
<accession>A0AB39CCH0</accession>
<dbReference type="EMBL" id="PQ015378">
    <property type="protein sequence ID" value="XDJ14683.1"/>
    <property type="molecule type" value="Genomic_DNA"/>
</dbReference>
<evidence type="ECO:0000256" key="1">
    <source>
        <dbReference type="SAM" id="MobiDB-lite"/>
    </source>
</evidence>
<feature type="region of interest" description="Disordered" evidence="1">
    <location>
        <begin position="1"/>
        <end position="23"/>
    </location>
</feature>